<name>A0A3P6TSC8_LITSI</name>
<evidence type="ECO:0000256" key="1">
    <source>
        <dbReference type="SAM" id="MobiDB-lite"/>
    </source>
</evidence>
<evidence type="ECO:0000313" key="3">
    <source>
        <dbReference type="Proteomes" id="UP000277928"/>
    </source>
</evidence>
<feature type="compositionally biased region" description="Low complexity" evidence="1">
    <location>
        <begin position="166"/>
        <end position="177"/>
    </location>
</feature>
<proteinExistence type="predicted"/>
<feature type="compositionally biased region" description="Polar residues" evidence="1">
    <location>
        <begin position="92"/>
        <end position="101"/>
    </location>
</feature>
<protein>
    <submittedName>
        <fullName evidence="2">Uncharacterized protein</fullName>
    </submittedName>
</protein>
<accession>A0A3P6TSC8</accession>
<dbReference type="OMA" id="VRYLCCD"/>
<feature type="compositionally biased region" description="Polar residues" evidence="1">
    <location>
        <begin position="178"/>
        <end position="200"/>
    </location>
</feature>
<keyword evidence="3" id="KW-1185">Reference proteome</keyword>
<feature type="region of interest" description="Disordered" evidence="1">
    <location>
        <begin position="137"/>
        <end position="209"/>
    </location>
</feature>
<reference evidence="2 3" key="1">
    <citation type="submission" date="2018-08" db="EMBL/GenBank/DDBJ databases">
        <authorList>
            <person name="Laetsch R D."/>
            <person name="Stevens L."/>
            <person name="Kumar S."/>
            <person name="Blaxter L. M."/>
        </authorList>
    </citation>
    <scope>NUCLEOTIDE SEQUENCE [LARGE SCALE GENOMIC DNA]</scope>
</reference>
<feature type="region of interest" description="Disordered" evidence="1">
    <location>
        <begin position="76"/>
        <end position="102"/>
    </location>
</feature>
<gene>
    <name evidence="2" type="ORF">NLS_LOCUS6523</name>
</gene>
<dbReference type="AlphaFoldDB" id="A0A3P6TSC8"/>
<sequence length="283" mass="30972">MSEAVKVAALASSSESRLGALCGPFEVTARVERLLCDVIDKAEAIAREIWPSDGGLIELNRKELKRFIINNKAGRPSVSKMSRHMAGRSSLEHSTGGSSKQGVVRDDNVLVTESIIQPCRSDLCKIHQYKEVARNPSQFNSTLTDSDENVKTQQQPHMQGNFPDASSQTSLTSITQSPETLISSETIDLRSSTADESSSSNRHESLIGPTMKPDGTVVIPGVVHVNNFESLNGVVLELKVLIKSPNESKRIDVKIDCPEFTPKSVIVNGIETHRLIDHHCKTF</sequence>
<dbReference type="EMBL" id="UYRX01000581">
    <property type="protein sequence ID" value="VDK84135.1"/>
    <property type="molecule type" value="Genomic_DNA"/>
</dbReference>
<organism evidence="2 3">
    <name type="scientific">Litomosoides sigmodontis</name>
    <name type="common">Filarial nematode worm</name>
    <dbReference type="NCBI Taxonomy" id="42156"/>
    <lineage>
        <taxon>Eukaryota</taxon>
        <taxon>Metazoa</taxon>
        <taxon>Ecdysozoa</taxon>
        <taxon>Nematoda</taxon>
        <taxon>Chromadorea</taxon>
        <taxon>Rhabditida</taxon>
        <taxon>Spirurina</taxon>
        <taxon>Spiruromorpha</taxon>
        <taxon>Filarioidea</taxon>
        <taxon>Onchocercidae</taxon>
        <taxon>Litomosoides</taxon>
    </lineage>
</organism>
<evidence type="ECO:0000313" key="2">
    <source>
        <dbReference type="EMBL" id="VDK84135.1"/>
    </source>
</evidence>
<dbReference type="OrthoDB" id="5824545at2759"/>
<dbReference type="Proteomes" id="UP000277928">
    <property type="component" value="Unassembled WGS sequence"/>
</dbReference>